<reference evidence="2" key="2">
    <citation type="submission" date="2022-06" db="UniProtKB">
        <authorList>
            <consortium name="EnsemblMetazoa"/>
        </authorList>
    </citation>
    <scope>IDENTIFICATION</scope>
    <source>
        <strain evidence="2">DF5081</strain>
    </source>
</reference>
<feature type="transmembrane region" description="Helical" evidence="1">
    <location>
        <begin position="188"/>
        <end position="215"/>
    </location>
</feature>
<keyword evidence="3" id="KW-1185">Reference proteome</keyword>
<keyword evidence="1" id="KW-0812">Transmembrane</keyword>
<accession>A0A8R1DLU8</accession>
<evidence type="ECO:0008006" key="4">
    <source>
        <dbReference type="Google" id="ProtNLM"/>
    </source>
</evidence>
<dbReference type="SUPFAM" id="SSF81321">
    <property type="entry name" value="Family A G protein-coupled receptor-like"/>
    <property type="match status" value="1"/>
</dbReference>
<keyword evidence="1" id="KW-0472">Membrane</keyword>
<dbReference type="InterPro" id="IPR019422">
    <property type="entry name" value="7TM_GPCR_serpentine_rcpt_Srh"/>
</dbReference>
<evidence type="ECO:0000256" key="1">
    <source>
        <dbReference type="SAM" id="Phobius"/>
    </source>
</evidence>
<dbReference type="Proteomes" id="UP000005237">
    <property type="component" value="Unassembled WGS sequence"/>
</dbReference>
<dbReference type="PANTHER" id="PTHR22941:SF307">
    <property type="entry name" value="SERPENTINE RECEPTOR, CLASS H"/>
    <property type="match status" value="1"/>
</dbReference>
<dbReference type="OMA" id="ARNTSWR"/>
<name>A0A8R1DLU8_CAEJA</name>
<feature type="transmembrane region" description="Helical" evidence="1">
    <location>
        <begin position="93"/>
        <end position="113"/>
    </location>
</feature>
<dbReference type="Pfam" id="PF10318">
    <property type="entry name" value="7TM_GPCR_Srh"/>
    <property type="match status" value="1"/>
</dbReference>
<keyword evidence="1" id="KW-1133">Transmembrane helix</keyword>
<feature type="transmembrane region" description="Helical" evidence="1">
    <location>
        <begin position="57"/>
        <end position="81"/>
    </location>
</feature>
<feature type="transmembrane region" description="Helical" evidence="1">
    <location>
        <begin position="15"/>
        <end position="36"/>
    </location>
</feature>
<proteinExistence type="predicted"/>
<sequence length="340" mass="39123">MNDSFLQSAEFLSGGFHFLTLIAIPIHVIGMYCILFKTPHSMNTVKWSMFNLHFWSMALDLSIGFLLVPVCLFPALAGYPLGFLNWLSVPMSVQTYAMTVVTAMVGTSSVVIFENRFFYLFSTSATFWSQLRKPFLTFNYILTFVFFLPAYLWLPDQHDARKRVIEMIPNMVQHVRESDFFVIALDSFIPLALPFAFMGGLTFFQSLTFIGLTTSKMEKLTKSRQMSEQTMKMQRTFLRVVCLQVTTPVVIIVIPFIYITFAVITSYYNQALNNIFFLFVGMYGMVSTIVMLSCHRPYRNTCYSIFCMRTPGTKLNTVDAHTFARRFINETKSFVSFSRA</sequence>
<evidence type="ECO:0000313" key="3">
    <source>
        <dbReference type="Proteomes" id="UP000005237"/>
    </source>
</evidence>
<protein>
    <recommendedName>
        <fullName evidence="4">Serpentine Receptor, class H</fullName>
    </recommendedName>
</protein>
<organism evidence="2 3">
    <name type="scientific">Caenorhabditis japonica</name>
    <dbReference type="NCBI Taxonomy" id="281687"/>
    <lineage>
        <taxon>Eukaryota</taxon>
        <taxon>Metazoa</taxon>
        <taxon>Ecdysozoa</taxon>
        <taxon>Nematoda</taxon>
        <taxon>Chromadorea</taxon>
        <taxon>Rhabditida</taxon>
        <taxon>Rhabditina</taxon>
        <taxon>Rhabditomorpha</taxon>
        <taxon>Rhabditoidea</taxon>
        <taxon>Rhabditidae</taxon>
        <taxon>Peloderinae</taxon>
        <taxon>Caenorhabditis</taxon>
    </lineage>
</organism>
<dbReference type="PANTHER" id="PTHR22941">
    <property type="entry name" value="SERPENTINE RECEPTOR"/>
    <property type="match status" value="1"/>
</dbReference>
<dbReference type="EnsemblMetazoa" id="CJA06407a.1">
    <property type="protein sequence ID" value="CJA06407a.1"/>
    <property type="gene ID" value="WBGene00125611"/>
</dbReference>
<feature type="transmembrane region" description="Helical" evidence="1">
    <location>
        <begin position="236"/>
        <end position="263"/>
    </location>
</feature>
<evidence type="ECO:0000313" key="2">
    <source>
        <dbReference type="EnsemblMetazoa" id="CJA06407a.1"/>
    </source>
</evidence>
<feature type="transmembrane region" description="Helical" evidence="1">
    <location>
        <begin position="275"/>
        <end position="294"/>
    </location>
</feature>
<dbReference type="InterPro" id="IPR053220">
    <property type="entry name" value="Nematode_rcpt-like_serp_H"/>
</dbReference>
<dbReference type="AlphaFoldDB" id="A0A8R1DLU8"/>
<reference evidence="3" key="1">
    <citation type="submission" date="2010-08" db="EMBL/GenBank/DDBJ databases">
        <authorList>
            <consortium name="Caenorhabditis japonica Sequencing Consortium"/>
            <person name="Wilson R.K."/>
        </authorList>
    </citation>
    <scope>NUCLEOTIDE SEQUENCE [LARGE SCALE GENOMIC DNA]</scope>
    <source>
        <strain evidence="3">DF5081</strain>
    </source>
</reference>
<feature type="transmembrane region" description="Helical" evidence="1">
    <location>
        <begin position="134"/>
        <end position="154"/>
    </location>
</feature>